<sequence>MADKKGPMLTANKLAMSKALGAAFLNHQVEQLEKTVSAKDYGGWRDRRSQQNGDYARGGGNRRPPQAVGGGPKVVKRGGERAEVTSADERRRREGTSDEKDADIVVVDASVLVHAISHVKKWCRDGRQEIVIVPLEALNTLDLLKKGTSTLAQRARTASRILEAQVGTNPRIRVQRDDAFVPWDAIPFPENISHTGSPEWVRRTICCARWELDHAASELGKPNIKPKVVFAVLSGAPEALSDGTANTGAISASPVPLPAPQPNKYEPRATGTMSLQWATKAGLAILEVAPTPLQAPGGKDGYALGGRRSGEQGRRSPDDDRGTRGGRGRRNSHHHGTPTSGGLVERPPAVMAMMEAVAQPSRVVRVLARGEKLDPN</sequence>
<evidence type="ECO:0000256" key="1">
    <source>
        <dbReference type="SAM" id="MobiDB-lite"/>
    </source>
</evidence>
<evidence type="ECO:0000313" key="3">
    <source>
        <dbReference type="EMBL" id="KIP07193.1"/>
    </source>
</evidence>
<gene>
    <name evidence="3" type="ORF">PHLGIDRAFT_24188</name>
</gene>
<dbReference type="OrthoDB" id="69928at2759"/>
<evidence type="ECO:0000259" key="2">
    <source>
        <dbReference type="Pfam" id="PF13638"/>
    </source>
</evidence>
<feature type="compositionally biased region" description="Basic and acidic residues" evidence="1">
    <location>
        <begin position="308"/>
        <end position="323"/>
    </location>
</feature>
<feature type="compositionally biased region" description="Basic residues" evidence="1">
    <location>
        <begin position="324"/>
        <end position="336"/>
    </location>
</feature>
<organism evidence="3 4">
    <name type="scientific">Phlebiopsis gigantea (strain 11061_1 CR5-6)</name>
    <name type="common">White-rot fungus</name>
    <name type="synonym">Peniophora gigantea</name>
    <dbReference type="NCBI Taxonomy" id="745531"/>
    <lineage>
        <taxon>Eukaryota</taxon>
        <taxon>Fungi</taxon>
        <taxon>Dikarya</taxon>
        <taxon>Basidiomycota</taxon>
        <taxon>Agaricomycotina</taxon>
        <taxon>Agaricomycetes</taxon>
        <taxon>Polyporales</taxon>
        <taxon>Phanerochaetaceae</taxon>
        <taxon>Phlebiopsis</taxon>
    </lineage>
</organism>
<feature type="region of interest" description="Disordered" evidence="1">
    <location>
        <begin position="244"/>
        <end position="268"/>
    </location>
</feature>
<dbReference type="Proteomes" id="UP000053257">
    <property type="component" value="Unassembled WGS sequence"/>
</dbReference>
<proteinExistence type="predicted"/>
<protein>
    <recommendedName>
        <fullName evidence="2">PIN domain-containing protein</fullName>
    </recommendedName>
</protein>
<feature type="compositionally biased region" description="Basic and acidic residues" evidence="1">
    <location>
        <begin position="77"/>
        <end position="99"/>
    </location>
</feature>
<reference evidence="3 4" key="1">
    <citation type="journal article" date="2014" name="PLoS Genet.">
        <title>Analysis of the Phlebiopsis gigantea genome, transcriptome and secretome provides insight into its pioneer colonization strategies of wood.</title>
        <authorList>
            <person name="Hori C."/>
            <person name="Ishida T."/>
            <person name="Igarashi K."/>
            <person name="Samejima M."/>
            <person name="Suzuki H."/>
            <person name="Master E."/>
            <person name="Ferreira P."/>
            <person name="Ruiz-Duenas F.J."/>
            <person name="Held B."/>
            <person name="Canessa P."/>
            <person name="Larrondo L.F."/>
            <person name="Schmoll M."/>
            <person name="Druzhinina I.S."/>
            <person name="Kubicek C.P."/>
            <person name="Gaskell J.A."/>
            <person name="Kersten P."/>
            <person name="St John F."/>
            <person name="Glasner J."/>
            <person name="Sabat G."/>
            <person name="Splinter BonDurant S."/>
            <person name="Syed K."/>
            <person name="Yadav J."/>
            <person name="Mgbeahuruike A.C."/>
            <person name="Kovalchuk A."/>
            <person name="Asiegbu F.O."/>
            <person name="Lackner G."/>
            <person name="Hoffmeister D."/>
            <person name="Rencoret J."/>
            <person name="Gutierrez A."/>
            <person name="Sun H."/>
            <person name="Lindquist E."/>
            <person name="Barry K."/>
            <person name="Riley R."/>
            <person name="Grigoriev I.V."/>
            <person name="Henrissat B."/>
            <person name="Kues U."/>
            <person name="Berka R.M."/>
            <person name="Martinez A.T."/>
            <person name="Covert S.F."/>
            <person name="Blanchette R.A."/>
            <person name="Cullen D."/>
        </authorList>
    </citation>
    <scope>NUCLEOTIDE SEQUENCE [LARGE SCALE GENOMIC DNA]</scope>
    <source>
        <strain evidence="3 4">11061_1 CR5-6</strain>
    </source>
</reference>
<feature type="region of interest" description="Disordered" evidence="1">
    <location>
        <begin position="39"/>
        <end position="99"/>
    </location>
</feature>
<name>A0A0C3PL94_PHLG1</name>
<dbReference type="InterPro" id="IPR002716">
    <property type="entry name" value="PIN_dom"/>
</dbReference>
<dbReference type="AlphaFoldDB" id="A0A0C3PL94"/>
<feature type="region of interest" description="Disordered" evidence="1">
    <location>
        <begin position="291"/>
        <end position="348"/>
    </location>
</feature>
<feature type="compositionally biased region" description="Basic and acidic residues" evidence="1">
    <location>
        <begin position="39"/>
        <end position="49"/>
    </location>
</feature>
<dbReference type="Pfam" id="PF13638">
    <property type="entry name" value="PIN_4"/>
    <property type="match status" value="1"/>
</dbReference>
<dbReference type="Gene3D" id="3.40.50.1010">
    <property type="entry name" value="5'-nuclease"/>
    <property type="match status" value="1"/>
</dbReference>
<evidence type="ECO:0000313" key="4">
    <source>
        <dbReference type="Proteomes" id="UP000053257"/>
    </source>
</evidence>
<accession>A0A0C3PL94</accession>
<keyword evidence="4" id="KW-1185">Reference proteome</keyword>
<feature type="domain" description="PIN" evidence="2">
    <location>
        <begin position="105"/>
        <end position="183"/>
    </location>
</feature>
<dbReference type="STRING" id="745531.A0A0C3PL94"/>
<dbReference type="EMBL" id="KN840502">
    <property type="protein sequence ID" value="KIP07193.1"/>
    <property type="molecule type" value="Genomic_DNA"/>
</dbReference>
<dbReference type="HOGENOM" id="CLU_036117_0_0_1"/>